<dbReference type="Gene3D" id="3.30.450.20">
    <property type="entry name" value="PAS domain"/>
    <property type="match status" value="1"/>
</dbReference>
<dbReference type="Gene3D" id="3.30.565.10">
    <property type="entry name" value="Histidine kinase-like ATPase, C-terminal domain"/>
    <property type="match status" value="1"/>
</dbReference>
<dbReference type="AlphaFoldDB" id="A0A557QWH1"/>
<dbReference type="SMART" id="SM00388">
    <property type="entry name" value="HisKA"/>
    <property type="match status" value="1"/>
</dbReference>
<evidence type="ECO:0000259" key="7">
    <source>
        <dbReference type="PROSITE" id="PS50109"/>
    </source>
</evidence>
<dbReference type="SMART" id="SM00387">
    <property type="entry name" value="HATPase_c"/>
    <property type="match status" value="1"/>
</dbReference>
<evidence type="ECO:0000256" key="5">
    <source>
        <dbReference type="ARBA" id="ARBA00022777"/>
    </source>
</evidence>
<proteinExistence type="predicted"/>
<evidence type="ECO:0000256" key="4">
    <source>
        <dbReference type="ARBA" id="ARBA00022679"/>
    </source>
</evidence>
<keyword evidence="6" id="KW-0902">Two-component regulatory system</keyword>
<keyword evidence="3" id="KW-0597">Phosphoprotein</keyword>
<evidence type="ECO:0000256" key="6">
    <source>
        <dbReference type="ARBA" id="ARBA00023012"/>
    </source>
</evidence>
<name>A0A557QWH1_9RHOO</name>
<dbReference type="EC" id="2.7.13.3" evidence="2"/>
<dbReference type="SUPFAM" id="SSF47384">
    <property type="entry name" value="Homodimeric domain of signal transducing histidine kinase"/>
    <property type="match status" value="1"/>
</dbReference>
<dbReference type="Gene3D" id="1.10.287.130">
    <property type="match status" value="1"/>
</dbReference>
<dbReference type="RefSeq" id="WP_144309495.1">
    <property type="nucleotide sequence ID" value="NZ_VMNK01000007.1"/>
</dbReference>
<dbReference type="CDD" id="cd00130">
    <property type="entry name" value="PAS"/>
    <property type="match status" value="1"/>
</dbReference>
<dbReference type="InterPro" id="IPR005467">
    <property type="entry name" value="His_kinase_dom"/>
</dbReference>
<evidence type="ECO:0000313" key="9">
    <source>
        <dbReference type="Proteomes" id="UP000319502"/>
    </source>
</evidence>
<comment type="catalytic activity">
    <reaction evidence="1">
        <text>ATP + protein L-histidine = ADP + protein N-phospho-L-histidine.</text>
        <dbReference type="EC" id="2.7.13.3"/>
    </reaction>
</comment>
<dbReference type="Pfam" id="PF02518">
    <property type="entry name" value="HATPase_c"/>
    <property type="match status" value="1"/>
</dbReference>
<gene>
    <name evidence="8" type="ORF">FHP91_10210</name>
</gene>
<organism evidence="8 9">
    <name type="scientific">Denitromonas halophila</name>
    <dbReference type="NCBI Taxonomy" id="1629404"/>
    <lineage>
        <taxon>Bacteria</taxon>
        <taxon>Pseudomonadati</taxon>
        <taxon>Pseudomonadota</taxon>
        <taxon>Betaproteobacteria</taxon>
        <taxon>Rhodocyclales</taxon>
        <taxon>Zoogloeaceae</taxon>
        <taxon>Denitromonas</taxon>
    </lineage>
</organism>
<evidence type="ECO:0000256" key="2">
    <source>
        <dbReference type="ARBA" id="ARBA00012438"/>
    </source>
</evidence>
<accession>A0A557QWH1</accession>
<reference evidence="8 9" key="1">
    <citation type="submission" date="2019-07" db="EMBL/GenBank/DDBJ databases">
        <title>The pathways for chlorine oxyanion respiration interact through the shared metabolite chlorate.</title>
        <authorList>
            <person name="Barnum T.P."/>
            <person name="Cheng Y."/>
            <person name="Hill K.A."/>
            <person name="Lucas L.N."/>
            <person name="Carlson H.K."/>
            <person name="Coates J.D."/>
        </authorList>
    </citation>
    <scope>NUCLEOTIDE SEQUENCE [LARGE SCALE GENOMIC DNA]</scope>
    <source>
        <strain evidence="8 9">SFB-3</strain>
    </source>
</reference>
<keyword evidence="4" id="KW-0808">Transferase</keyword>
<dbReference type="InterPro" id="IPR003661">
    <property type="entry name" value="HisK_dim/P_dom"/>
</dbReference>
<dbReference type="InterPro" id="IPR004358">
    <property type="entry name" value="Sig_transdc_His_kin-like_C"/>
</dbReference>
<dbReference type="Pfam" id="PF00512">
    <property type="entry name" value="HisKA"/>
    <property type="match status" value="1"/>
</dbReference>
<evidence type="ECO:0000313" key="8">
    <source>
        <dbReference type="EMBL" id="TVO57257.1"/>
    </source>
</evidence>
<dbReference type="PANTHER" id="PTHR43711:SF28">
    <property type="entry name" value="SENSOR HISTIDINE KINASE YXDK"/>
    <property type="match status" value="1"/>
</dbReference>
<dbReference type="CDD" id="cd00082">
    <property type="entry name" value="HisKA"/>
    <property type="match status" value="1"/>
</dbReference>
<dbReference type="PROSITE" id="PS50109">
    <property type="entry name" value="HIS_KIN"/>
    <property type="match status" value="1"/>
</dbReference>
<keyword evidence="5" id="KW-0418">Kinase</keyword>
<dbReference type="InterPro" id="IPR050736">
    <property type="entry name" value="Sensor_HK_Regulatory"/>
</dbReference>
<comment type="caution">
    <text evidence="8">The sequence shown here is derived from an EMBL/GenBank/DDBJ whole genome shotgun (WGS) entry which is preliminary data.</text>
</comment>
<dbReference type="InterPro" id="IPR036890">
    <property type="entry name" value="HATPase_C_sf"/>
</dbReference>
<dbReference type="InterPro" id="IPR036097">
    <property type="entry name" value="HisK_dim/P_sf"/>
</dbReference>
<protein>
    <recommendedName>
        <fullName evidence="2">histidine kinase</fullName>
        <ecNumber evidence="2">2.7.13.3</ecNumber>
    </recommendedName>
</protein>
<keyword evidence="9" id="KW-1185">Reference proteome</keyword>
<dbReference type="InterPro" id="IPR035965">
    <property type="entry name" value="PAS-like_dom_sf"/>
</dbReference>
<evidence type="ECO:0000256" key="3">
    <source>
        <dbReference type="ARBA" id="ARBA00022553"/>
    </source>
</evidence>
<dbReference type="Proteomes" id="UP000319502">
    <property type="component" value="Unassembled WGS sequence"/>
</dbReference>
<dbReference type="SUPFAM" id="SSF55874">
    <property type="entry name" value="ATPase domain of HSP90 chaperone/DNA topoisomerase II/histidine kinase"/>
    <property type="match status" value="1"/>
</dbReference>
<evidence type="ECO:0000256" key="1">
    <source>
        <dbReference type="ARBA" id="ARBA00000085"/>
    </source>
</evidence>
<dbReference type="EMBL" id="VMNK01000007">
    <property type="protein sequence ID" value="TVO57257.1"/>
    <property type="molecule type" value="Genomic_DNA"/>
</dbReference>
<dbReference type="PANTHER" id="PTHR43711">
    <property type="entry name" value="TWO-COMPONENT HISTIDINE KINASE"/>
    <property type="match status" value="1"/>
</dbReference>
<dbReference type="InterPro" id="IPR000014">
    <property type="entry name" value="PAS"/>
</dbReference>
<dbReference type="PRINTS" id="PR00344">
    <property type="entry name" value="BCTRLSENSOR"/>
</dbReference>
<feature type="domain" description="Histidine kinase" evidence="7">
    <location>
        <begin position="158"/>
        <end position="365"/>
    </location>
</feature>
<dbReference type="InterPro" id="IPR003594">
    <property type="entry name" value="HATPase_dom"/>
</dbReference>
<dbReference type="OrthoDB" id="224978at2"/>
<sequence>MNETAAPSLDAAQLAEAFALFNRASAELTDAYAGLQGQVGQLNERLSVLMGALPAGVLVLDRQGTVLQANRAARDWLGESIEGMAWSALSQRLTATETPGELELGEGEAARRIAISSTHLESGEGSIVLMNDVTHTHRMQREAERNARLAAMGEMVAGLAHQLRTPLSAALLYTATLGKGQLPESERGRIADRAVERLRHLERLIRDMLLFARGDCLGREPVPVCALTEELTHTLEPIARQREIEFTHACECGTTRLVADRKALAGALTNLLENALQFTPAGGRVSLRATRDAAQVSFVVEDSGAGISADQQQRLFEPFFTTRAEGTGLGLAIARGVARAHGGDIDLVSRPGEGTRFRLVVPLTAGDTAEENAHE</sequence>
<dbReference type="Pfam" id="PF13188">
    <property type="entry name" value="PAS_8"/>
    <property type="match status" value="1"/>
</dbReference>
<dbReference type="SUPFAM" id="SSF55785">
    <property type="entry name" value="PYP-like sensor domain (PAS domain)"/>
    <property type="match status" value="1"/>
</dbReference>
<dbReference type="GO" id="GO:0000155">
    <property type="term" value="F:phosphorelay sensor kinase activity"/>
    <property type="evidence" value="ECO:0007669"/>
    <property type="project" value="InterPro"/>
</dbReference>